<protein>
    <submittedName>
        <fullName evidence="1">Uncharacterized protein</fullName>
    </submittedName>
</protein>
<name>A0AAD5JPS8_ACENE</name>
<proteinExistence type="predicted"/>
<keyword evidence="2" id="KW-1185">Reference proteome</keyword>
<dbReference type="Proteomes" id="UP001064489">
    <property type="component" value="Chromosome 1"/>
</dbReference>
<dbReference type="EMBL" id="JAJSOW010000003">
    <property type="protein sequence ID" value="KAI9196019.1"/>
    <property type="molecule type" value="Genomic_DNA"/>
</dbReference>
<dbReference type="AlphaFoldDB" id="A0AAD5JPS8"/>
<comment type="caution">
    <text evidence="1">The sequence shown here is derived from an EMBL/GenBank/DDBJ whole genome shotgun (WGS) entry which is preliminary data.</text>
</comment>
<reference evidence="1" key="1">
    <citation type="journal article" date="2022" name="Plant J.">
        <title>Strategies of tolerance reflected in two North American maple genomes.</title>
        <authorList>
            <person name="McEvoy S.L."/>
            <person name="Sezen U.U."/>
            <person name="Trouern-Trend A."/>
            <person name="McMahon S.M."/>
            <person name="Schaberg P.G."/>
            <person name="Yang J."/>
            <person name="Wegrzyn J.L."/>
            <person name="Swenson N.G."/>
        </authorList>
    </citation>
    <scope>NUCLEOTIDE SEQUENCE</scope>
    <source>
        <strain evidence="1">91603</strain>
    </source>
</reference>
<organism evidence="1 2">
    <name type="scientific">Acer negundo</name>
    <name type="common">Box elder</name>
    <dbReference type="NCBI Taxonomy" id="4023"/>
    <lineage>
        <taxon>Eukaryota</taxon>
        <taxon>Viridiplantae</taxon>
        <taxon>Streptophyta</taxon>
        <taxon>Embryophyta</taxon>
        <taxon>Tracheophyta</taxon>
        <taxon>Spermatophyta</taxon>
        <taxon>Magnoliopsida</taxon>
        <taxon>eudicotyledons</taxon>
        <taxon>Gunneridae</taxon>
        <taxon>Pentapetalae</taxon>
        <taxon>rosids</taxon>
        <taxon>malvids</taxon>
        <taxon>Sapindales</taxon>
        <taxon>Sapindaceae</taxon>
        <taxon>Hippocastanoideae</taxon>
        <taxon>Acereae</taxon>
        <taxon>Acer</taxon>
    </lineage>
</organism>
<accession>A0AAD5JPS8</accession>
<gene>
    <name evidence="1" type="ORF">LWI28_020314</name>
</gene>
<reference evidence="1" key="2">
    <citation type="submission" date="2023-02" db="EMBL/GenBank/DDBJ databases">
        <authorList>
            <person name="Swenson N.G."/>
            <person name="Wegrzyn J.L."/>
            <person name="Mcevoy S.L."/>
        </authorList>
    </citation>
    <scope>NUCLEOTIDE SEQUENCE</scope>
    <source>
        <strain evidence="1">91603</strain>
        <tissue evidence="1">Leaf</tissue>
    </source>
</reference>
<sequence>MQFIGFVFYTLSTISFSKKDAFTRASLNEIAEKLVLDDPDKQTWAPLSVVFKPHHNSLTGKQRIKEKGWLQLQ</sequence>
<evidence type="ECO:0000313" key="2">
    <source>
        <dbReference type="Proteomes" id="UP001064489"/>
    </source>
</evidence>
<evidence type="ECO:0000313" key="1">
    <source>
        <dbReference type="EMBL" id="KAI9196019.1"/>
    </source>
</evidence>